<evidence type="ECO:0000313" key="3">
    <source>
        <dbReference type="Proteomes" id="UP000199022"/>
    </source>
</evidence>
<evidence type="ECO:0000313" key="2">
    <source>
        <dbReference type="EMBL" id="SFC39262.1"/>
    </source>
</evidence>
<proteinExistence type="predicted"/>
<feature type="transmembrane region" description="Helical" evidence="1">
    <location>
        <begin position="30"/>
        <end position="63"/>
    </location>
</feature>
<name>A0A1I1IU64_9ACTN</name>
<sequence length="77" mass="8378">MTEDPADGQRADAEEFLARRPFGRFLVVQLAWGCLGALVGVLLSGWVLAVVLFVVFAGSGLVGREVVRRRHGRGRGR</sequence>
<evidence type="ECO:0000256" key="1">
    <source>
        <dbReference type="SAM" id="Phobius"/>
    </source>
</evidence>
<gene>
    <name evidence="2" type="ORF">SAMN05661030_0855</name>
</gene>
<dbReference type="STRING" id="1225127.SAMN05661030_0855"/>
<keyword evidence="1" id="KW-0472">Membrane</keyword>
<keyword evidence="3" id="KW-1185">Reference proteome</keyword>
<dbReference type="Proteomes" id="UP000199022">
    <property type="component" value="Unassembled WGS sequence"/>
</dbReference>
<dbReference type="RefSeq" id="WP_091554968.1">
    <property type="nucleotide sequence ID" value="NZ_BNAC01000003.1"/>
</dbReference>
<keyword evidence="1" id="KW-0812">Transmembrane</keyword>
<accession>A0A1I1IU64</accession>
<organism evidence="2 3">
    <name type="scientific">Klenkia taihuensis</name>
    <dbReference type="NCBI Taxonomy" id="1225127"/>
    <lineage>
        <taxon>Bacteria</taxon>
        <taxon>Bacillati</taxon>
        <taxon>Actinomycetota</taxon>
        <taxon>Actinomycetes</taxon>
        <taxon>Geodermatophilales</taxon>
        <taxon>Geodermatophilaceae</taxon>
        <taxon>Klenkia</taxon>
    </lineage>
</organism>
<protein>
    <submittedName>
        <fullName evidence="2">Uncharacterized protein</fullName>
    </submittedName>
</protein>
<keyword evidence="1" id="KW-1133">Transmembrane helix</keyword>
<dbReference type="AlphaFoldDB" id="A0A1I1IU64"/>
<dbReference type="EMBL" id="FOMD01000001">
    <property type="protein sequence ID" value="SFC39262.1"/>
    <property type="molecule type" value="Genomic_DNA"/>
</dbReference>
<reference evidence="3" key="1">
    <citation type="submission" date="2016-10" db="EMBL/GenBank/DDBJ databases">
        <authorList>
            <person name="Varghese N."/>
            <person name="Submissions S."/>
        </authorList>
    </citation>
    <scope>NUCLEOTIDE SEQUENCE [LARGE SCALE GENOMIC DNA]</scope>
    <source>
        <strain evidence="3">DSM 45962</strain>
    </source>
</reference>